<dbReference type="CDD" id="cd02909">
    <property type="entry name" value="cupin_pirin_N"/>
    <property type="match status" value="1"/>
</dbReference>
<dbReference type="InterPro" id="IPR003829">
    <property type="entry name" value="Pirin_N_dom"/>
</dbReference>
<sequence length="303" mass="33985">MSEEENGREVRMTSRRVEKSFLADEQSEGAGARVRRTIGTKQVQTFTPFLMLDHLVKTGNGFPDHPHRGQETITYVLRGNVDHEDFTGSRGTIGTGDLQFMTAGRGVMHAEMPRKDEKGHEPEILQLWVDLPRNLKTCKPRYRNLRAGNIPIARPSEKVEVKVIAGSSHSVESVQNLAYTPIVFYDCTVFPGGEVTQPIPEDFNLFIYILNGVLTVGRKQIKENHCIIFNHMGNCVTASVDEACKHPARFIIVGGQKLDQPVFQEGPFVETSKERVKKAFVDFRNAKSGFERSKGWKSKIGGL</sequence>
<dbReference type="InterPro" id="IPR012093">
    <property type="entry name" value="Pirin"/>
</dbReference>
<proteinExistence type="inferred from homology"/>
<evidence type="ECO:0000313" key="7">
    <source>
        <dbReference type="Proteomes" id="UP000761534"/>
    </source>
</evidence>
<organism evidence="6 7">
    <name type="scientific">Trichomonascus ciferrii</name>
    <dbReference type="NCBI Taxonomy" id="44093"/>
    <lineage>
        <taxon>Eukaryota</taxon>
        <taxon>Fungi</taxon>
        <taxon>Dikarya</taxon>
        <taxon>Ascomycota</taxon>
        <taxon>Saccharomycotina</taxon>
        <taxon>Dipodascomycetes</taxon>
        <taxon>Dipodascales</taxon>
        <taxon>Trichomonascaceae</taxon>
        <taxon>Trichomonascus</taxon>
        <taxon>Trichomonascus ciferrii complex</taxon>
    </lineage>
</organism>
<dbReference type="CDD" id="cd02247">
    <property type="entry name" value="cupin_pirin_C"/>
    <property type="match status" value="1"/>
</dbReference>
<evidence type="ECO:0000313" key="6">
    <source>
        <dbReference type="EMBL" id="KAA8911208.1"/>
    </source>
</evidence>
<dbReference type="PANTHER" id="PTHR13903:SF8">
    <property type="entry name" value="PIRIN"/>
    <property type="match status" value="1"/>
</dbReference>
<dbReference type="PIRSF" id="PIRSF006232">
    <property type="entry name" value="Pirin"/>
    <property type="match status" value="1"/>
</dbReference>
<dbReference type="InterPro" id="IPR011051">
    <property type="entry name" value="RmlC_Cupin_sf"/>
</dbReference>
<dbReference type="PANTHER" id="PTHR13903">
    <property type="entry name" value="PIRIN-RELATED"/>
    <property type="match status" value="1"/>
</dbReference>
<name>A0A642V7Q0_9ASCO</name>
<feature type="binding site" evidence="2">
    <location>
        <position position="67"/>
    </location>
    <ligand>
        <name>Fe cation</name>
        <dbReference type="ChEBI" id="CHEBI:24875"/>
    </ligand>
</feature>
<comment type="caution">
    <text evidence="6">The sequence shown here is derived from an EMBL/GenBank/DDBJ whole genome shotgun (WGS) entry which is preliminary data.</text>
</comment>
<dbReference type="Proteomes" id="UP000761534">
    <property type="component" value="Unassembled WGS sequence"/>
</dbReference>
<dbReference type="EMBL" id="SWFS01000291">
    <property type="protein sequence ID" value="KAA8911208.1"/>
    <property type="molecule type" value="Genomic_DNA"/>
</dbReference>
<dbReference type="SUPFAM" id="SSF51182">
    <property type="entry name" value="RmlC-like cupins"/>
    <property type="match status" value="1"/>
</dbReference>
<evidence type="ECO:0000259" key="5">
    <source>
        <dbReference type="Pfam" id="PF05726"/>
    </source>
</evidence>
<feature type="binding site" evidence="2">
    <location>
        <position position="65"/>
    </location>
    <ligand>
        <name>Fe cation</name>
        <dbReference type="ChEBI" id="CHEBI:24875"/>
    </ligand>
</feature>
<dbReference type="AlphaFoldDB" id="A0A642V7Q0"/>
<evidence type="ECO:0000256" key="3">
    <source>
        <dbReference type="RuleBase" id="RU003457"/>
    </source>
</evidence>
<dbReference type="Pfam" id="PF05726">
    <property type="entry name" value="Pirin_C"/>
    <property type="match status" value="1"/>
</dbReference>
<feature type="domain" description="Pirin C-terminal" evidence="5">
    <location>
        <begin position="185"/>
        <end position="287"/>
    </location>
</feature>
<keyword evidence="2" id="KW-0408">Iron</keyword>
<keyword evidence="2" id="KW-0479">Metal-binding</keyword>
<keyword evidence="7" id="KW-1185">Reference proteome</keyword>
<dbReference type="VEuPathDB" id="FungiDB:TRICI_003930"/>
<evidence type="ECO:0008006" key="8">
    <source>
        <dbReference type="Google" id="ProtNLM"/>
    </source>
</evidence>
<dbReference type="Pfam" id="PF02678">
    <property type="entry name" value="Pirin"/>
    <property type="match status" value="1"/>
</dbReference>
<protein>
    <recommendedName>
        <fullName evidence="8">Pirin N-terminal domain-containing protein</fullName>
    </recommendedName>
</protein>
<evidence type="ECO:0000259" key="4">
    <source>
        <dbReference type="Pfam" id="PF02678"/>
    </source>
</evidence>
<comment type="similarity">
    <text evidence="1 3">Belongs to the pirin family.</text>
</comment>
<evidence type="ECO:0000256" key="2">
    <source>
        <dbReference type="PIRSR" id="PIRSR006232-1"/>
    </source>
</evidence>
<dbReference type="Gene3D" id="2.60.120.10">
    <property type="entry name" value="Jelly Rolls"/>
    <property type="match status" value="2"/>
</dbReference>
<reference evidence="6" key="1">
    <citation type="journal article" date="2019" name="G3 (Bethesda)">
        <title>Genome Assemblies of Two Rare Opportunistic Yeast Pathogens: Diutina rugosa (syn. Candida rugosa) and Trichomonascus ciferrii (syn. Candida ciferrii).</title>
        <authorList>
            <person name="Mixao V."/>
            <person name="Saus E."/>
            <person name="Hansen A.P."/>
            <person name="Lass-Florl C."/>
            <person name="Gabaldon T."/>
        </authorList>
    </citation>
    <scope>NUCLEOTIDE SEQUENCE</scope>
    <source>
        <strain evidence="6">CBS 4856</strain>
    </source>
</reference>
<dbReference type="OrthoDB" id="198735at2759"/>
<dbReference type="InterPro" id="IPR008778">
    <property type="entry name" value="Pirin_C_dom"/>
</dbReference>
<feature type="domain" description="Pirin N-terminal" evidence="4">
    <location>
        <begin position="32"/>
        <end position="129"/>
    </location>
</feature>
<comment type="cofactor">
    <cofactor evidence="2">
        <name>Fe cation</name>
        <dbReference type="ChEBI" id="CHEBI:24875"/>
    </cofactor>
    <text evidence="2">Binds 1 Fe cation per subunit.</text>
</comment>
<dbReference type="GO" id="GO:0046872">
    <property type="term" value="F:metal ion binding"/>
    <property type="evidence" value="ECO:0007669"/>
    <property type="project" value="UniProtKB-KW"/>
</dbReference>
<dbReference type="InterPro" id="IPR014710">
    <property type="entry name" value="RmlC-like_jellyroll"/>
</dbReference>
<gene>
    <name evidence="6" type="ORF">TRICI_003930</name>
</gene>
<feature type="binding site" evidence="2">
    <location>
        <position position="111"/>
    </location>
    <ligand>
        <name>Fe cation</name>
        <dbReference type="ChEBI" id="CHEBI:24875"/>
    </ligand>
</feature>
<accession>A0A642V7Q0</accession>
<evidence type="ECO:0000256" key="1">
    <source>
        <dbReference type="ARBA" id="ARBA00008416"/>
    </source>
</evidence>
<feature type="binding site" evidence="2">
    <location>
        <position position="109"/>
    </location>
    <ligand>
        <name>Fe cation</name>
        <dbReference type="ChEBI" id="CHEBI:24875"/>
    </ligand>
</feature>